<organism evidence="2 3">
    <name type="scientific">Ruegeria sediminis</name>
    <dbReference type="NCBI Taxonomy" id="2583820"/>
    <lineage>
        <taxon>Bacteria</taxon>
        <taxon>Pseudomonadati</taxon>
        <taxon>Pseudomonadota</taxon>
        <taxon>Alphaproteobacteria</taxon>
        <taxon>Rhodobacterales</taxon>
        <taxon>Roseobacteraceae</taxon>
        <taxon>Ruegeria</taxon>
    </lineage>
</organism>
<feature type="transmembrane region" description="Helical" evidence="1">
    <location>
        <begin position="7"/>
        <end position="25"/>
    </location>
</feature>
<accession>A0ABY2X100</accession>
<dbReference type="RefSeq" id="WP_138840565.1">
    <property type="nucleotide sequence ID" value="NZ_VCPD01000002.1"/>
</dbReference>
<dbReference type="EMBL" id="VCPD01000002">
    <property type="protein sequence ID" value="TMV08534.1"/>
    <property type="molecule type" value="Genomic_DNA"/>
</dbReference>
<evidence type="ECO:0000313" key="3">
    <source>
        <dbReference type="Proteomes" id="UP001193035"/>
    </source>
</evidence>
<keyword evidence="1" id="KW-1133">Transmembrane helix</keyword>
<sequence>MDISTDLVVKLIALITTLVGLYKVANIKIAEPLLVQITAALSILLVPAVMLGLLLMMQTFQDMVGRSNRADIDVNASDAEIMYQISKKFWNQSLRQKVLHLTIDKALDTGRYDVVVKAAGELNPPDQSDEVLLRAAEQLSKDSSK</sequence>
<keyword evidence="3" id="KW-1185">Reference proteome</keyword>
<evidence type="ECO:0000313" key="2">
    <source>
        <dbReference type="EMBL" id="TMV08534.1"/>
    </source>
</evidence>
<proteinExistence type="predicted"/>
<dbReference type="Proteomes" id="UP001193035">
    <property type="component" value="Unassembled WGS sequence"/>
</dbReference>
<reference evidence="2 3" key="1">
    <citation type="submission" date="2019-05" db="EMBL/GenBank/DDBJ databases">
        <title>Ruegeria sp. nov., isolated from tidal flat.</title>
        <authorList>
            <person name="Kim W."/>
        </authorList>
    </citation>
    <scope>NUCLEOTIDE SEQUENCE [LARGE SCALE GENOMIC DNA]</scope>
    <source>
        <strain evidence="2 3">CAU 1488</strain>
    </source>
</reference>
<comment type="caution">
    <text evidence="2">The sequence shown here is derived from an EMBL/GenBank/DDBJ whole genome shotgun (WGS) entry which is preliminary data.</text>
</comment>
<protein>
    <submittedName>
        <fullName evidence="2">Uncharacterized protein</fullName>
    </submittedName>
</protein>
<feature type="transmembrane region" description="Helical" evidence="1">
    <location>
        <begin position="37"/>
        <end position="57"/>
    </location>
</feature>
<keyword evidence="1" id="KW-0472">Membrane</keyword>
<name>A0ABY2X100_9RHOB</name>
<gene>
    <name evidence="2" type="ORF">FGK63_05245</name>
</gene>
<evidence type="ECO:0000256" key="1">
    <source>
        <dbReference type="SAM" id="Phobius"/>
    </source>
</evidence>
<keyword evidence="1" id="KW-0812">Transmembrane</keyword>